<dbReference type="Pfam" id="PF00045">
    <property type="entry name" value="Hemopexin"/>
    <property type="match status" value="2"/>
</dbReference>
<protein>
    <submittedName>
        <fullName evidence="1">Hemopexin repeat-containing protein</fullName>
    </submittedName>
</protein>
<dbReference type="RefSeq" id="WP_369145659.1">
    <property type="nucleotide sequence ID" value="NZ_CP163444.1"/>
</dbReference>
<dbReference type="InterPro" id="IPR036375">
    <property type="entry name" value="Hemopexin-like_dom_sf"/>
</dbReference>
<dbReference type="SMART" id="SM00120">
    <property type="entry name" value="HX"/>
    <property type="match status" value="4"/>
</dbReference>
<dbReference type="EMBL" id="CP163444">
    <property type="protein sequence ID" value="XDQ73053.1"/>
    <property type="molecule type" value="Genomic_DNA"/>
</dbReference>
<dbReference type="AlphaFoldDB" id="A0AB39T324"/>
<organism evidence="1">
    <name type="scientific">Streptomyces sp. R44</name>
    <dbReference type="NCBI Taxonomy" id="3238633"/>
    <lineage>
        <taxon>Bacteria</taxon>
        <taxon>Bacillati</taxon>
        <taxon>Actinomycetota</taxon>
        <taxon>Actinomycetes</taxon>
        <taxon>Kitasatosporales</taxon>
        <taxon>Streptomycetaceae</taxon>
        <taxon>Streptomyces</taxon>
    </lineage>
</organism>
<evidence type="ECO:0000313" key="1">
    <source>
        <dbReference type="EMBL" id="XDQ73053.1"/>
    </source>
</evidence>
<sequence>MTTVRSAISWPNDKTYLFHADDTYDRYDSVTGVREDSGLPLTFWPGMPRSPDAFVWWGAGKAYAFTGSTYLRYDDPSNRVEPEYLPPNDPFTVEFGWAGLPTGADGPDWRTGIDAALNWGNGKLYLFKGPSYVRYDITSDRVDPGYPRTIAGNWTGLFTDGVDAAVYPGGRFAYFFRGERFQRFDVDADRVDADGPLDASFRLAPTPSGGVAPARLLTPTQANGLMADLIRRGKLALKSPAFVDGPAGIVSPKPAQHVVVSPPFINGMRFRNEGNPTATVIDNVDQRMLVALYRLTRWVNSSSPDVQELGHKGIGHGNGPATDCHNQGRAMDLSGIVGELDGTPFTRLVERDWGMIPETPGVTVRIDPARDALGFGLFTTVFRFATYECEANAIGAANRWPMPELGGTGFVIYPDYAPGAPPGSRNAALRADHRNHMHFQIGVT</sequence>
<name>A0AB39T324_9ACTN</name>
<dbReference type="Gene3D" id="2.110.10.10">
    <property type="entry name" value="Hemopexin-like domain"/>
    <property type="match status" value="2"/>
</dbReference>
<accession>A0AB39T324</accession>
<proteinExistence type="predicted"/>
<dbReference type="SUPFAM" id="SSF50923">
    <property type="entry name" value="Hemopexin-like domain"/>
    <property type="match status" value="2"/>
</dbReference>
<reference evidence="1" key="1">
    <citation type="submission" date="2024-07" db="EMBL/GenBank/DDBJ databases">
        <authorList>
            <person name="Yu S.T."/>
        </authorList>
    </citation>
    <scope>NUCLEOTIDE SEQUENCE</scope>
    <source>
        <strain evidence="1">R44</strain>
    </source>
</reference>
<dbReference type="PROSITE" id="PS51642">
    <property type="entry name" value="HEMOPEXIN_2"/>
    <property type="match status" value="3"/>
</dbReference>
<gene>
    <name evidence="1" type="ORF">AB5J54_22275</name>
</gene>
<dbReference type="InterPro" id="IPR018487">
    <property type="entry name" value="Hemopexin-like_repeat"/>
</dbReference>